<organism evidence="2 3">
    <name type="scientific">Oedothorax gibbosus</name>
    <dbReference type="NCBI Taxonomy" id="931172"/>
    <lineage>
        <taxon>Eukaryota</taxon>
        <taxon>Metazoa</taxon>
        <taxon>Ecdysozoa</taxon>
        <taxon>Arthropoda</taxon>
        <taxon>Chelicerata</taxon>
        <taxon>Arachnida</taxon>
        <taxon>Araneae</taxon>
        <taxon>Araneomorphae</taxon>
        <taxon>Entelegynae</taxon>
        <taxon>Araneoidea</taxon>
        <taxon>Linyphiidae</taxon>
        <taxon>Erigoninae</taxon>
        <taxon>Oedothorax</taxon>
    </lineage>
</organism>
<proteinExistence type="predicted"/>
<evidence type="ECO:0000313" key="3">
    <source>
        <dbReference type="Proteomes" id="UP000827092"/>
    </source>
</evidence>
<dbReference type="Proteomes" id="UP000827092">
    <property type="component" value="Unassembled WGS sequence"/>
</dbReference>
<dbReference type="AlphaFoldDB" id="A0AAV6THF8"/>
<feature type="region of interest" description="Disordered" evidence="1">
    <location>
        <begin position="1"/>
        <end position="80"/>
    </location>
</feature>
<sequence>EVVYNSIPELTLEVDDARETENQDSESNSSVHDRPSDYYNPYSTPLPSLRKSGGGMRRQTPLSTGGHSEVQRARLKYGSR</sequence>
<evidence type="ECO:0000256" key="1">
    <source>
        <dbReference type="SAM" id="MobiDB-lite"/>
    </source>
</evidence>
<reference evidence="2 3" key="1">
    <citation type="journal article" date="2022" name="Nat. Ecol. Evol.">
        <title>A masculinizing supergene underlies an exaggerated male reproductive morph in a spider.</title>
        <authorList>
            <person name="Hendrickx F."/>
            <person name="De Corte Z."/>
            <person name="Sonet G."/>
            <person name="Van Belleghem S.M."/>
            <person name="Kostlbacher S."/>
            <person name="Vangestel C."/>
        </authorList>
    </citation>
    <scope>NUCLEOTIDE SEQUENCE [LARGE SCALE GENOMIC DNA]</scope>
    <source>
        <strain evidence="2">W744_W776</strain>
    </source>
</reference>
<gene>
    <name evidence="2" type="ORF">JTE90_023272</name>
</gene>
<comment type="caution">
    <text evidence="2">The sequence shown here is derived from an EMBL/GenBank/DDBJ whole genome shotgun (WGS) entry which is preliminary data.</text>
</comment>
<accession>A0AAV6THF8</accession>
<evidence type="ECO:0000313" key="2">
    <source>
        <dbReference type="EMBL" id="KAG8171279.1"/>
    </source>
</evidence>
<feature type="non-terminal residue" evidence="2">
    <location>
        <position position="1"/>
    </location>
</feature>
<dbReference type="EMBL" id="JAFNEN010004206">
    <property type="protein sequence ID" value="KAG8171279.1"/>
    <property type="molecule type" value="Genomic_DNA"/>
</dbReference>
<protein>
    <submittedName>
        <fullName evidence="2">Uncharacterized protein</fullName>
    </submittedName>
</protein>
<keyword evidence="3" id="KW-1185">Reference proteome</keyword>
<name>A0AAV6THF8_9ARAC</name>